<keyword evidence="1" id="KW-1133">Transmembrane helix</keyword>
<feature type="transmembrane region" description="Helical" evidence="1">
    <location>
        <begin position="367"/>
        <end position="386"/>
    </location>
</feature>
<proteinExistence type="predicted"/>
<feature type="transmembrane region" description="Helical" evidence="1">
    <location>
        <begin position="289"/>
        <end position="308"/>
    </location>
</feature>
<dbReference type="PANTHER" id="PTHR11161">
    <property type="entry name" value="O-ACYLTRANSFERASE"/>
    <property type="match status" value="1"/>
</dbReference>
<dbReference type="EMBL" id="VSWD01000011">
    <property type="protein sequence ID" value="KAK3088750.1"/>
    <property type="molecule type" value="Genomic_DNA"/>
</dbReference>
<feature type="transmembrane region" description="Helical" evidence="1">
    <location>
        <begin position="332"/>
        <end position="355"/>
    </location>
</feature>
<protein>
    <recommendedName>
        <fullName evidence="2">Acyltransferase 3 domain-containing protein</fullName>
    </recommendedName>
</protein>
<evidence type="ECO:0000313" key="4">
    <source>
        <dbReference type="Proteomes" id="UP001186944"/>
    </source>
</evidence>
<feature type="transmembrane region" description="Helical" evidence="1">
    <location>
        <begin position="208"/>
        <end position="228"/>
    </location>
</feature>
<keyword evidence="4" id="KW-1185">Reference proteome</keyword>
<evidence type="ECO:0000313" key="3">
    <source>
        <dbReference type="EMBL" id="KAK3088750.1"/>
    </source>
</evidence>
<dbReference type="AlphaFoldDB" id="A0AA88XNN6"/>
<evidence type="ECO:0000256" key="1">
    <source>
        <dbReference type="SAM" id="Phobius"/>
    </source>
</evidence>
<feature type="transmembrane region" description="Helical" evidence="1">
    <location>
        <begin position="257"/>
        <end position="277"/>
    </location>
</feature>
<dbReference type="GO" id="GO:0016747">
    <property type="term" value="F:acyltransferase activity, transferring groups other than amino-acyl groups"/>
    <property type="evidence" value="ECO:0007669"/>
    <property type="project" value="InterPro"/>
</dbReference>
<feature type="transmembrane region" description="Helical" evidence="1">
    <location>
        <begin position="80"/>
        <end position="99"/>
    </location>
</feature>
<feature type="transmembrane region" description="Helical" evidence="1">
    <location>
        <begin position="182"/>
        <end position="201"/>
    </location>
</feature>
<reference evidence="3" key="1">
    <citation type="submission" date="2019-08" db="EMBL/GenBank/DDBJ databases">
        <title>The improved chromosome-level genome for the pearl oyster Pinctada fucata martensii using PacBio sequencing and Hi-C.</title>
        <authorList>
            <person name="Zheng Z."/>
        </authorList>
    </citation>
    <scope>NUCLEOTIDE SEQUENCE</scope>
    <source>
        <strain evidence="3">ZZ-2019</strain>
        <tissue evidence="3">Adductor muscle</tissue>
    </source>
</reference>
<dbReference type="Pfam" id="PF01757">
    <property type="entry name" value="Acyl_transf_3"/>
    <property type="match status" value="1"/>
</dbReference>
<dbReference type="PANTHER" id="PTHR11161:SF0">
    <property type="entry name" value="O-ACYLTRANSFERASE LIKE PROTEIN"/>
    <property type="match status" value="1"/>
</dbReference>
<name>A0AA88XNN6_PINIB</name>
<feature type="transmembrane region" description="Helical" evidence="1">
    <location>
        <begin position="406"/>
        <end position="426"/>
    </location>
</feature>
<dbReference type="InterPro" id="IPR052728">
    <property type="entry name" value="O2_lipid_transport_reg"/>
</dbReference>
<dbReference type="InterPro" id="IPR002656">
    <property type="entry name" value="Acyl_transf_3_dom"/>
</dbReference>
<keyword evidence="1" id="KW-0812">Transmembrane</keyword>
<dbReference type="Proteomes" id="UP001186944">
    <property type="component" value="Unassembled WGS sequence"/>
</dbReference>
<feature type="non-terminal residue" evidence="3">
    <location>
        <position position="1"/>
    </location>
</feature>
<keyword evidence="1" id="KW-0472">Membrane</keyword>
<gene>
    <name evidence="3" type="ORF">FSP39_023299</name>
</gene>
<organism evidence="3 4">
    <name type="scientific">Pinctada imbricata</name>
    <name type="common">Atlantic pearl-oyster</name>
    <name type="synonym">Pinctada martensii</name>
    <dbReference type="NCBI Taxonomy" id="66713"/>
    <lineage>
        <taxon>Eukaryota</taxon>
        <taxon>Metazoa</taxon>
        <taxon>Spiralia</taxon>
        <taxon>Lophotrochozoa</taxon>
        <taxon>Mollusca</taxon>
        <taxon>Bivalvia</taxon>
        <taxon>Autobranchia</taxon>
        <taxon>Pteriomorphia</taxon>
        <taxon>Pterioida</taxon>
        <taxon>Pterioidea</taxon>
        <taxon>Pteriidae</taxon>
        <taxon>Pinctada</taxon>
    </lineage>
</organism>
<sequence>IGIAAKLFLSFSVYSNGKKILDTSQGAGTLTAINGIRFLSMTWVLLGHSVAFGIGMVGNIGEAFPDYLNRWTFQAISNALISVDSFFVLSGLLVGYLTLRELKKNDGKLNWFLFYFHRFWRLTPPYMLLMMVYVPLFPYLYDGPFWSEKGVEPNQCKDSWYFNLLYVNNFVSNFTQQTCMGWAWYLANDMQFYVISPIFILPLYYSQTIGIVVVMVGILACSITSGVISKTENLPATLFVTNGDNKAMLDYFTDYYVKPYCRIGPYLVGMLTGYFLYKTDCRYRMNKIVNLLGWLIATVLSCLILYGLHDEVNGHPLSTDVSALYNSTHRTVWGVCLSWVIFTCATGNGGFVNTLLSWKAFVPLSRLTYCGYLIHPIIMYLIYQGLRQPYYLTDTALVTNFLSQLVLAYMAAFVLSLTFESPMMGLEKALLRRKKNS</sequence>
<feature type="transmembrane region" description="Helical" evidence="1">
    <location>
        <begin position="119"/>
        <end position="141"/>
    </location>
</feature>
<evidence type="ECO:0000259" key="2">
    <source>
        <dbReference type="Pfam" id="PF01757"/>
    </source>
</evidence>
<comment type="caution">
    <text evidence="3">The sequence shown here is derived from an EMBL/GenBank/DDBJ whole genome shotgun (WGS) entry which is preliminary data.</text>
</comment>
<feature type="domain" description="Acyltransferase 3" evidence="2">
    <location>
        <begin position="32"/>
        <end position="418"/>
    </location>
</feature>
<feature type="transmembrane region" description="Helical" evidence="1">
    <location>
        <begin position="38"/>
        <end position="60"/>
    </location>
</feature>
<accession>A0AA88XNN6</accession>